<evidence type="ECO:0000313" key="1">
    <source>
        <dbReference type="EMBL" id="TDN97841.1"/>
    </source>
</evidence>
<dbReference type="RefSeq" id="WP_243726528.1">
    <property type="nucleotide sequence ID" value="NZ_SNWH01000029.1"/>
</dbReference>
<accession>A0A4R6GR93</accession>
<reference evidence="1 2" key="1">
    <citation type="submission" date="2019-03" db="EMBL/GenBank/DDBJ databases">
        <title>Freshwater and sediment microbial communities from various areas in North America, analyzing microbe dynamics in response to fracking.</title>
        <authorList>
            <person name="Lamendella R."/>
        </authorList>
    </citation>
    <scope>NUCLEOTIDE SEQUENCE [LARGE SCALE GENOMIC DNA]</scope>
    <source>
        <strain evidence="1 2">1_TX</strain>
    </source>
</reference>
<comment type="caution">
    <text evidence="1">The sequence shown here is derived from an EMBL/GenBank/DDBJ whole genome shotgun (WGS) entry which is preliminary data.</text>
</comment>
<sequence length="319" mass="35952">MPDTFAHAECFARLTQLLAEFQPLWQPLPFQHRRLAWAEAHPELADRLRALDDATCARLKADPFRASALDEWLPVAALAALVALPELPAEGPCLPSHWAEHGLSLTREQLAMAVQETVTAPRHVRRHRERANAWRLGFDALQRRIRSEDAYLPVPSLAYGRMPEDFAAFCRWAAECKGLTLPPGIDWGAFEREGHRRHAEVTRLELIRHLFRRPLEVWLVLDRLWRLEEAGFTVELGTFCARELTPRNLLCCGLGAQAVTMTVRATPAPYARLRSSRACAPRGGRTRPDLGQGRPLVALFGEVRRVGCRSCRSGGATRR</sequence>
<dbReference type="AlphaFoldDB" id="A0A4R6GR93"/>
<name>A0A4R6GR93_9GAMM</name>
<gene>
    <name evidence="1" type="ORF">DFO68_12916</name>
</gene>
<dbReference type="EMBL" id="SNWH01000029">
    <property type="protein sequence ID" value="TDN97841.1"/>
    <property type="molecule type" value="Genomic_DNA"/>
</dbReference>
<proteinExistence type="predicted"/>
<dbReference type="Proteomes" id="UP000295150">
    <property type="component" value="Unassembled WGS sequence"/>
</dbReference>
<keyword evidence="2" id="KW-1185">Reference proteome</keyword>
<organism evidence="1 2">
    <name type="scientific">Halomonas ventosae</name>
    <dbReference type="NCBI Taxonomy" id="229007"/>
    <lineage>
        <taxon>Bacteria</taxon>
        <taxon>Pseudomonadati</taxon>
        <taxon>Pseudomonadota</taxon>
        <taxon>Gammaproteobacteria</taxon>
        <taxon>Oceanospirillales</taxon>
        <taxon>Halomonadaceae</taxon>
        <taxon>Halomonas</taxon>
    </lineage>
</organism>
<evidence type="ECO:0000313" key="2">
    <source>
        <dbReference type="Proteomes" id="UP000295150"/>
    </source>
</evidence>
<protein>
    <submittedName>
        <fullName evidence="1">Uncharacterized protein</fullName>
    </submittedName>
</protein>